<dbReference type="AlphaFoldDB" id="A0A2H0W356"/>
<organism evidence="1 2">
    <name type="scientific">Candidatus Buchananbacteria bacterium CG10_big_fil_rev_8_21_14_0_10_42_9</name>
    <dbReference type="NCBI Taxonomy" id="1974526"/>
    <lineage>
        <taxon>Bacteria</taxon>
        <taxon>Candidatus Buchananiibacteriota</taxon>
    </lineage>
</organism>
<name>A0A2H0W356_9BACT</name>
<gene>
    <name evidence="1" type="ORF">COT81_02850</name>
</gene>
<evidence type="ECO:0000313" key="2">
    <source>
        <dbReference type="Proteomes" id="UP000230935"/>
    </source>
</evidence>
<dbReference type="EMBL" id="PEZZ01000021">
    <property type="protein sequence ID" value="PIS05080.1"/>
    <property type="molecule type" value="Genomic_DNA"/>
</dbReference>
<protein>
    <submittedName>
        <fullName evidence="1">Uncharacterized protein</fullName>
    </submittedName>
</protein>
<evidence type="ECO:0000313" key="1">
    <source>
        <dbReference type="EMBL" id="PIS05080.1"/>
    </source>
</evidence>
<accession>A0A2H0W356</accession>
<comment type="caution">
    <text evidence="1">The sequence shown here is derived from an EMBL/GenBank/DDBJ whole genome shotgun (WGS) entry which is preliminary data.</text>
</comment>
<dbReference type="Pfam" id="PF18924">
    <property type="entry name" value="DUF5674"/>
    <property type="match status" value="1"/>
</dbReference>
<proteinExistence type="predicted"/>
<dbReference type="InterPro" id="IPR043731">
    <property type="entry name" value="DUF5674"/>
</dbReference>
<dbReference type="Proteomes" id="UP000230935">
    <property type="component" value="Unassembled WGS sequence"/>
</dbReference>
<sequence length="115" mass="12740">MEIKLVNQFISRKEIVRLADDQFGDMVKAVVDINRKVMAVGGELHADAEALLLENGSAQTDVWGINLYPDRTTSDWIEFTSLINIRPSQGNRSTGVQDAEVQKKIIAVVNALLTN</sequence>
<reference evidence="2" key="1">
    <citation type="submission" date="2017-09" db="EMBL/GenBank/DDBJ databases">
        <title>Depth-based differentiation of microbial function through sediment-hosted aquifers and enrichment of novel symbionts in the deep terrestrial subsurface.</title>
        <authorList>
            <person name="Probst A.J."/>
            <person name="Ladd B."/>
            <person name="Jarett J.K."/>
            <person name="Geller-Mcgrath D.E."/>
            <person name="Sieber C.M.K."/>
            <person name="Emerson J.B."/>
            <person name="Anantharaman K."/>
            <person name="Thomas B.C."/>
            <person name="Malmstrom R."/>
            <person name="Stieglmeier M."/>
            <person name="Klingl A."/>
            <person name="Woyke T."/>
            <person name="Ryan C.M."/>
            <person name="Banfield J.F."/>
        </authorList>
    </citation>
    <scope>NUCLEOTIDE SEQUENCE [LARGE SCALE GENOMIC DNA]</scope>
</reference>